<evidence type="ECO:0000256" key="4">
    <source>
        <dbReference type="ARBA" id="ARBA00023315"/>
    </source>
</evidence>
<sequence length="173" mass="18684">MDADNERESGDNVDWTSPIWSRETPTRFWDPGRKLLKSIRDYQRIRDNGGPLRRLRSILCVLRHRFWSAVSGAEIDLSCNIGGGLLIPHPNGIVIHPDSRVGINCLIFQQVTLAGGPQLGDHVDIGAGAKVLGKLHIGNDVRIGANAVVTRDVADGLTVAGIPARVIGESPGD</sequence>
<dbReference type="Proteomes" id="UP000298050">
    <property type="component" value="Unassembled WGS sequence"/>
</dbReference>
<comment type="caution">
    <text evidence="5">The sequence shown here is derived from an EMBL/GenBank/DDBJ whole genome shotgun (WGS) entry which is preliminary data.</text>
</comment>
<dbReference type="InterPro" id="IPR045304">
    <property type="entry name" value="LbH_SAT"/>
</dbReference>
<dbReference type="OrthoDB" id="5734913at2"/>
<dbReference type="InterPro" id="IPR001451">
    <property type="entry name" value="Hexapep"/>
</dbReference>
<gene>
    <name evidence="5" type="ORF">E4634_07470</name>
</gene>
<dbReference type="AlphaFoldDB" id="A0A4Z0M2Y5"/>
<comment type="similarity">
    <text evidence="1">Belongs to the transferase hexapeptide repeat family.</text>
</comment>
<dbReference type="Pfam" id="PF00132">
    <property type="entry name" value="Hexapep"/>
    <property type="match status" value="1"/>
</dbReference>
<dbReference type="InterPro" id="IPR011004">
    <property type="entry name" value="Trimer_LpxA-like_sf"/>
</dbReference>
<dbReference type="EMBL" id="SRLE01000006">
    <property type="protein sequence ID" value="TGD73972.1"/>
    <property type="molecule type" value="Genomic_DNA"/>
</dbReference>
<keyword evidence="2 5" id="KW-0808">Transferase</keyword>
<dbReference type="InterPro" id="IPR018357">
    <property type="entry name" value="Hexapep_transf_CS"/>
</dbReference>
<dbReference type="CDD" id="cd03354">
    <property type="entry name" value="LbH_SAT"/>
    <property type="match status" value="1"/>
</dbReference>
<evidence type="ECO:0000313" key="6">
    <source>
        <dbReference type="Proteomes" id="UP000298050"/>
    </source>
</evidence>
<protein>
    <submittedName>
        <fullName evidence="5">Serine acetyltransferase</fullName>
    </submittedName>
</protein>
<keyword evidence="4" id="KW-0012">Acyltransferase</keyword>
<organism evidence="5 6">
    <name type="scientific">Mangrovimicrobium sediminis</name>
    <dbReference type="NCBI Taxonomy" id="2562682"/>
    <lineage>
        <taxon>Bacteria</taxon>
        <taxon>Pseudomonadati</taxon>
        <taxon>Pseudomonadota</taxon>
        <taxon>Gammaproteobacteria</taxon>
        <taxon>Cellvibrionales</taxon>
        <taxon>Halieaceae</taxon>
        <taxon>Mangrovimicrobium</taxon>
    </lineage>
</organism>
<keyword evidence="6" id="KW-1185">Reference proteome</keyword>
<dbReference type="Gene3D" id="2.160.10.10">
    <property type="entry name" value="Hexapeptide repeat proteins"/>
    <property type="match status" value="1"/>
</dbReference>
<evidence type="ECO:0000256" key="1">
    <source>
        <dbReference type="ARBA" id="ARBA00007274"/>
    </source>
</evidence>
<dbReference type="GO" id="GO:0016746">
    <property type="term" value="F:acyltransferase activity"/>
    <property type="evidence" value="ECO:0007669"/>
    <property type="project" value="UniProtKB-KW"/>
</dbReference>
<dbReference type="RefSeq" id="WP_135442385.1">
    <property type="nucleotide sequence ID" value="NZ_SRLE01000006.1"/>
</dbReference>
<proteinExistence type="inferred from homology"/>
<accession>A0A4Z0M2Y5</accession>
<name>A0A4Z0M2Y5_9GAMM</name>
<evidence type="ECO:0000313" key="5">
    <source>
        <dbReference type="EMBL" id="TGD73972.1"/>
    </source>
</evidence>
<reference evidence="5 6" key="1">
    <citation type="submission" date="2019-04" db="EMBL/GenBank/DDBJ databases">
        <title>Taxonomy of novel Haliea sp. from mangrove soil of West Coast of India.</title>
        <authorList>
            <person name="Verma A."/>
            <person name="Kumar P."/>
            <person name="Krishnamurthi S."/>
        </authorList>
    </citation>
    <scope>NUCLEOTIDE SEQUENCE [LARGE SCALE GENOMIC DNA]</scope>
    <source>
        <strain evidence="5 6">SAOS-164</strain>
    </source>
</reference>
<evidence type="ECO:0000256" key="3">
    <source>
        <dbReference type="ARBA" id="ARBA00022737"/>
    </source>
</evidence>
<keyword evidence="3" id="KW-0677">Repeat</keyword>
<dbReference type="PROSITE" id="PS00101">
    <property type="entry name" value="HEXAPEP_TRANSFERASES"/>
    <property type="match status" value="1"/>
</dbReference>
<dbReference type="PANTHER" id="PTHR42811">
    <property type="entry name" value="SERINE ACETYLTRANSFERASE"/>
    <property type="match status" value="1"/>
</dbReference>
<evidence type="ECO:0000256" key="2">
    <source>
        <dbReference type="ARBA" id="ARBA00022679"/>
    </source>
</evidence>
<dbReference type="SUPFAM" id="SSF51161">
    <property type="entry name" value="Trimeric LpxA-like enzymes"/>
    <property type="match status" value="1"/>
</dbReference>